<protein>
    <submittedName>
        <fullName evidence="2">Uncharacterized protein</fullName>
    </submittedName>
</protein>
<sequence>MYAAQGMTFVQIPFSIAPQGSRVHASNPYQTPSSVSGQPREEQSGHNSDFVNNLFASGGSGQNSNEPGAM</sequence>
<feature type="compositionally biased region" description="Polar residues" evidence="1">
    <location>
        <begin position="45"/>
        <end position="55"/>
    </location>
</feature>
<evidence type="ECO:0000313" key="2">
    <source>
        <dbReference type="EMBL" id="WVZ80483.1"/>
    </source>
</evidence>
<name>A0AAQ3TVQ7_PASNO</name>
<dbReference type="AlphaFoldDB" id="A0AAQ3TVQ7"/>
<accession>A0AAQ3TVQ7</accession>
<gene>
    <name evidence="2" type="ORF">U9M48_027953</name>
</gene>
<organism evidence="2 3">
    <name type="scientific">Paspalum notatum var. saurae</name>
    <dbReference type="NCBI Taxonomy" id="547442"/>
    <lineage>
        <taxon>Eukaryota</taxon>
        <taxon>Viridiplantae</taxon>
        <taxon>Streptophyta</taxon>
        <taxon>Embryophyta</taxon>
        <taxon>Tracheophyta</taxon>
        <taxon>Spermatophyta</taxon>
        <taxon>Magnoliopsida</taxon>
        <taxon>Liliopsida</taxon>
        <taxon>Poales</taxon>
        <taxon>Poaceae</taxon>
        <taxon>PACMAD clade</taxon>
        <taxon>Panicoideae</taxon>
        <taxon>Andropogonodae</taxon>
        <taxon>Paspaleae</taxon>
        <taxon>Paspalinae</taxon>
        <taxon>Paspalum</taxon>
    </lineage>
</organism>
<dbReference type="Proteomes" id="UP001341281">
    <property type="component" value="Chromosome 06"/>
</dbReference>
<feature type="compositionally biased region" description="Polar residues" evidence="1">
    <location>
        <begin position="27"/>
        <end position="37"/>
    </location>
</feature>
<reference evidence="2 3" key="1">
    <citation type="submission" date="2024-02" db="EMBL/GenBank/DDBJ databases">
        <title>High-quality chromosome-scale genome assembly of Pensacola bahiagrass (Paspalum notatum Flugge var. saurae).</title>
        <authorList>
            <person name="Vega J.M."/>
            <person name="Podio M."/>
            <person name="Orjuela J."/>
            <person name="Siena L.A."/>
            <person name="Pessino S.C."/>
            <person name="Combes M.C."/>
            <person name="Mariac C."/>
            <person name="Albertini E."/>
            <person name="Pupilli F."/>
            <person name="Ortiz J.P.A."/>
            <person name="Leblanc O."/>
        </authorList>
    </citation>
    <scope>NUCLEOTIDE SEQUENCE [LARGE SCALE GENOMIC DNA]</scope>
    <source>
        <strain evidence="2">R1</strain>
        <tissue evidence="2">Leaf</tissue>
    </source>
</reference>
<evidence type="ECO:0000256" key="1">
    <source>
        <dbReference type="SAM" id="MobiDB-lite"/>
    </source>
</evidence>
<evidence type="ECO:0000313" key="3">
    <source>
        <dbReference type="Proteomes" id="UP001341281"/>
    </source>
</evidence>
<proteinExistence type="predicted"/>
<feature type="region of interest" description="Disordered" evidence="1">
    <location>
        <begin position="20"/>
        <end position="70"/>
    </location>
</feature>
<keyword evidence="3" id="KW-1185">Reference proteome</keyword>
<dbReference type="EMBL" id="CP144750">
    <property type="protein sequence ID" value="WVZ80483.1"/>
    <property type="molecule type" value="Genomic_DNA"/>
</dbReference>